<sequence length="278" mass="32615">MKIKFLFILIPFLAISQSKPFYKRTTTAYEISKKDTINKKIHTTYLDSLKKIITTEDNILNAISDSKSKRGLTHSVIEVDTDRLFISVDIDKKGDTIGKLVYVYDEKKNRIENYQVLKGDTLNQQKRVYNEFGKCTKLYNKEKNTNKYYLCTESEYDSKGNITENKEYDKTGRLIRFDKYDNVYKRNEFITTISTHTHSNVFLREIKIIKKGNKTYTYFYSNHIGHNYGIKIRIVAGGMSIQKDDDDGNMKELKIFDAYKNLIAYVKDTEIRLKPSQK</sequence>
<evidence type="ECO:0000313" key="1">
    <source>
        <dbReference type="EMBL" id="SFM51519.1"/>
    </source>
</evidence>
<keyword evidence="2" id="KW-1185">Reference proteome</keyword>
<protein>
    <submittedName>
        <fullName evidence="1">Uncharacterized protein</fullName>
    </submittedName>
</protein>
<accession>A0A1I4RH05</accession>
<dbReference type="Proteomes" id="UP000182961">
    <property type="component" value="Unassembled WGS sequence"/>
</dbReference>
<reference evidence="2" key="1">
    <citation type="submission" date="2016-10" db="EMBL/GenBank/DDBJ databases">
        <authorList>
            <person name="Varghese N."/>
            <person name="Submissions S."/>
        </authorList>
    </citation>
    <scope>NUCLEOTIDE SEQUENCE [LARGE SCALE GENOMIC DNA]</scope>
    <source>
        <strain evidence="2">DSM 4002</strain>
    </source>
</reference>
<proteinExistence type="predicted"/>
<dbReference type="EMBL" id="FOUT01000001">
    <property type="protein sequence ID" value="SFM51519.1"/>
    <property type="molecule type" value="Genomic_DNA"/>
</dbReference>
<name>A0A1I4RH05_9FLAO</name>
<evidence type="ECO:0000313" key="2">
    <source>
        <dbReference type="Proteomes" id="UP000182961"/>
    </source>
</evidence>
<dbReference type="eggNOG" id="ENOG502ZY1Y">
    <property type="taxonomic scope" value="Bacteria"/>
</dbReference>
<dbReference type="RefSeq" id="WP_024980728.1">
    <property type="nucleotide sequence ID" value="NZ_CBCRUM010000001.1"/>
</dbReference>
<gene>
    <name evidence="1" type="ORF">SAMN05444143_101361</name>
</gene>
<dbReference type="AlphaFoldDB" id="A0A1I4RH05"/>
<organism evidence="1 2">
    <name type="scientific">Flavobacterium succinicans</name>
    <dbReference type="NCBI Taxonomy" id="29536"/>
    <lineage>
        <taxon>Bacteria</taxon>
        <taxon>Pseudomonadati</taxon>
        <taxon>Bacteroidota</taxon>
        <taxon>Flavobacteriia</taxon>
        <taxon>Flavobacteriales</taxon>
        <taxon>Flavobacteriaceae</taxon>
        <taxon>Flavobacterium</taxon>
    </lineage>
</organism>